<accession>A0A9E7V1S8</accession>
<protein>
    <submittedName>
        <fullName evidence="2">Uncharacterized protein</fullName>
    </submittedName>
</protein>
<reference evidence="2" key="1">
    <citation type="submission" date="2022-05" db="EMBL/GenBank/DDBJ databases">
        <authorList>
            <person name="Cao W."/>
            <person name="Jia N."/>
            <person name="Lam T.T.-Y."/>
            <person name="Ni X."/>
            <person name="Liu J."/>
        </authorList>
    </citation>
    <scope>NUCLEOTIDE SEQUENCE</scope>
    <source>
        <strain evidence="2">TIGMIC 1</strain>
    </source>
</reference>
<keyword evidence="1" id="KW-0812">Transmembrane</keyword>
<sequence length="103" mass="11995">MFLLIPPLYTGVPDLAYNRVVVMPTTGYQYGRRLWRLQQSWVRIPPNWPVPYLTCAVQFCTLICPIFWILLMQSLNLRTLLTPALLPYSDVFLEFLGGCYFCS</sequence>
<keyword evidence="1" id="KW-0472">Membrane</keyword>
<proteinExistence type="predicted"/>
<name>A0A9E7V1S8_9VIRU</name>
<dbReference type="EMBL" id="ON746386">
    <property type="protein sequence ID" value="UYL95309.1"/>
    <property type="molecule type" value="Genomic_RNA"/>
</dbReference>
<feature type="transmembrane region" description="Helical" evidence="1">
    <location>
        <begin position="50"/>
        <end position="71"/>
    </location>
</feature>
<evidence type="ECO:0000313" key="2">
    <source>
        <dbReference type="EMBL" id="UYL95309.1"/>
    </source>
</evidence>
<evidence type="ECO:0000256" key="1">
    <source>
        <dbReference type="SAM" id="Phobius"/>
    </source>
</evidence>
<keyword evidence="1" id="KW-1133">Transmembrane helix</keyword>
<organism evidence="2">
    <name type="scientific">Qingyuan Delta tick virus 1</name>
    <dbReference type="NCBI Taxonomy" id="2972096"/>
    <lineage>
        <taxon>Viruses</taxon>
        <taxon>Riboviria</taxon>
        <taxon>Orthornavirae</taxon>
        <taxon>Kitrinoviricota</taxon>
        <taxon>Alsuviricetes</taxon>
        <taxon>Tymovirales</taxon>
        <taxon>Deltaflexiviridae</taxon>
    </lineage>
</organism>